<evidence type="ECO:0000256" key="2">
    <source>
        <dbReference type="ARBA" id="ARBA00013064"/>
    </source>
</evidence>
<evidence type="ECO:0000256" key="4">
    <source>
        <dbReference type="ARBA" id="ARBA00022912"/>
    </source>
</evidence>
<dbReference type="EMBL" id="JAGHQL010000170">
    <property type="protein sequence ID" value="KAH0536970.1"/>
    <property type="molecule type" value="Genomic_DNA"/>
</dbReference>
<dbReference type="GO" id="GO:0004725">
    <property type="term" value="F:protein tyrosine phosphatase activity"/>
    <property type="evidence" value="ECO:0007669"/>
    <property type="project" value="UniProtKB-EC"/>
</dbReference>
<accession>A0A9P8I5R4</accession>
<dbReference type="Proteomes" id="UP000698800">
    <property type="component" value="Unassembled WGS sequence"/>
</dbReference>
<sequence length="195" mass="20821">MGKSGKRKAENARAKKQPAVCIVPNLLYLGPLSATSNLDFLRSEGIVHVLSIGRSASSHFDISIDTPQGSRQLQYSRLALIDDKASDIGPCVDSACEIIDREAAEGGKVLIHCSAAISRSPTIVAGYLMKRCGFSLRESLDKLVTARDAISPNPGFLAQLCAMEAEIFDGETTFNVPLVGGRTKLANYLLAAPND</sequence>
<dbReference type="InterPro" id="IPR000387">
    <property type="entry name" value="Tyr_Pase_dom"/>
</dbReference>
<dbReference type="Pfam" id="PF00782">
    <property type="entry name" value="DSPc"/>
    <property type="match status" value="1"/>
</dbReference>
<reference evidence="7" key="1">
    <citation type="submission" date="2021-03" db="EMBL/GenBank/DDBJ databases">
        <title>Comparative genomics and phylogenomic investigation of the class Geoglossomycetes provide insights into ecological specialization and systematics.</title>
        <authorList>
            <person name="Melie T."/>
            <person name="Pirro S."/>
            <person name="Miller A.N."/>
            <person name="Quandt A."/>
        </authorList>
    </citation>
    <scope>NUCLEOTIDE SEQUENCE</scope>
    <source>
        <strain evidence="7">GBOQ0MN5Z8</strain>
    </source>
</reference>
<comment type="caution">
    <text evidence="7">The sequence shown here is derived from an EMBL/GenBank/DDBJ whole genome shotgun (WGS) entry which is preliminary data.</text>
</comment>
<evidence type="ECO:0000313" key="7">
    <source>
        <dbReference type="EMBL" id="KAH0536970.1"/>
    </source>
</evidence>
<keyword evidence="8" id="KW-1185">Reference proteome</keyword>
<evidence type="ECO:0000259" key="5">
    <source>
        <dbReference type="PROSITE" id="PS50054"/>
    </source>
</evidence>
<organism evidence="7 8">
    <name type="scientific">Glutinoglossum americanum</name>
    <dbReference type="NCBI Taxonomy" id="1670608"/>
    <lineage>
        <taxon>Eukaryota</taxon>
        <taxon>Fungi</taxon>
        <taxon>Dikarya</taxon>
        <taxon>Ascomycota</taxon>
        <taxon>Pezizomycotina</taxon>
        <taxon>Geoglossomycetes</taxon>
        <taxon>Geoglossales</taxon>
        <taxon>Geoglossaceae</taxon>
        <taxon>Glutinoglossum</taxon>
    </lineage>
</organism>
<dbReference type="InterPro" id="IPR000340">
    <property type="entry name" value="Dual-sp_phosphatase_cat-dom"/>
</dbReference>
<dbReference type="SMART" id="SM00195">
    <property type="entry name" value="DSPc"/>
    <property type="match status" value="1"/>
</dbReference>
<feature type="domain" description="Tyrosine-protein phosphatase" evidence="5">
    <location>
        <begin position="17"/>
        <end position="169"/>
    </location>
</feature>
<dbReference type="AlphaFoldDB" id="A0A9P8I5R4"/>
<dbReference type="OrthoDB" id="10252009at2759"/>
<dbReference type="InterPro" id="IPR029021">
    <property type="entry name" value="Prot-tyrosine_phosphatase-like"/>
</dbReference>
<proteinExistence type="inferred from homology"/>
<dbReference type="GO" id="GO:0005737">
    <property type="term" value="C:cytoplasm"/>
    <property type="evidence" value="ECO:0007669"/>
    <property type="project" value="TreeGrafter"/>
</dbReference>
<name>A0A9P8I5R4_9PEZI</name>
<evidence type="ECO:0000256" key="3">
    <source>
        <dbReference type="ARBA" id="ARBA00022801"/>
    </source>
</evidence>
<dbReference type="PANTHER" id="PTHR10159:SF519">
    <property type="entry name" value="DUAL SPECIFICITY PROTEIN PHOSPHATASE MPK3"/>
    <property type="match status" value="1"/>
</dbReference>
<feature type="domain" description="Tyrosine specific protein phosphatases" evidence="6">
    <location>
        <begin position="101"/>
        <end position="147"/>
    </location>
</feature>
<dbReference type="GO" id="GO:0043409">
    <property type="term" value="P:negative regulation of MAPK cascade"/>
    <property type="evidence" value="ECO:0007669"/>
    <property type="project" value="TreeGrafter"/>
</dbReference>
<gene>
    <name evidence="7" type="ORF">FGG08_006198</name>
</gene>
<dbReference type="InterPro" id="IPR020422">
    <property type="entry name" value="TYR_PHOSPHATASE_DUAL_dom"/>
</dbReference>
<dbReference type="SUPFAM" id="SSF52799">
    <property type="entry name" value="(Phosphotyrosine protein) phosphatases II"/>
    <property type="match status" value="1"/>
</dbReference>
<dbReference type="PROSITE" id="PS50054">
    <property type="entry name" value="TYR_PHOSPHATASE_DUAL"/>
    <property type="match status" value="1"/>
</dbReference>
<protein>
    <recommendedName>
        <fullName evidence="2">protein-tyrosine-phosphatase</fullName>
        <ecNumber evidence="2">3.1.3.48</ecNumber>
    </recommendedName>
</protein>
<dbReference type="CDD" id="cd14498">
    <property type="entry name" value="DSP"/>
    <property type="match status" value="1"/>
</dbReference>
<dbReference type="PANTHER" id="PTHR10159">
    <property type="entry name" value="DUAL SPECIFICITY PROTEIN PHOSPHATASE"/>
    <property type="match status" value="1"/>
</dbReference>
<comment type="similarity">
    <text evidence="1">Belongs to the protein-tyrosine phosphatase family. Non-receptor class dual specificity subfamily.</text>
</comment>
<evidence type="ECO:0000313" key="8">
    <source>
        <dbReference type="Proteomes" id="UP000698800"/>
    </source>
</evidence>
<dbReference type="Gene3D" id="3.90.190.10">
    <property type="entry name" value="Protein tyrosine phosphatase superfamily"/>
    <property type="match status" value="1"/>
</dbReference>
<dbReference type="EC" id="3.1.3.48" evidence="2"/>
<keyword evidence="3" id="KW-0378">Hydrolase</keyword>
<evidence type="ECO:0000259" key="6">
    <source>
        <dbReference type="PROSITE" id="PS50056"/>
    </source>
</evidence>
<keyword evidence="4" id="KW-0904">Protein phosphatase</keyword>
<dbReference type="PROSITE" id="PS50056">
    <property type="entry name" value="TYR_PHOSPHATASE_2"/>
    <property type="match status" value="1"/>
</dbReference>
<evidence type="ECO:0000256" key="1">
    <source>
        <dbReference type="ARBA" id="ARBA00008601"/>
    </source>
</evidence>